<sequence length="347" mass="37693">MFRAVGFSSSSSSSASRSHTKNNTNKKPGGGASRSSSSKREEIEKWMEKRTASTGFHDHYHYPRTTPPGEVNKKISSCPKVMMSSRSGHHGCSQLDKQHQTLNVTIPKSKSTNSSGYQMGNPANHKALHGDGGGGAGRSGSSHFLKTKSHALRFYRELKKMRQPISPGGRLAALINSLFLTGHSKKDKFVPTEGNEHHMEAAAAQTANGNVNNKSTCSSASSFSRSCLSHKTSSSSSASSAHKAARSVRFSSPDNTILVKERKLVRMDENCDDIQALLSKYQNEDLFAIYDKFASEGDDDDDEISSCGSSDLFELDHLIGPGGMEELPVYETTRLDANRPIANSLFV</sequence>
<dbReference type="PANTHER" id="PTHR33541">
    <property type="entry name" value="PROTEIN BIG GRAIN 1-LIKE A-RELATED"/>
    <property type="match status" value="1"/>
</dbReference>
<dbReference type="Proteomes" id="UP000594263">
    <property type="component" value="Unplaced"/>
</dbReference>
<comment type="similarity">
    <text evidence="3">Belongs to the BIG GRAIN 1 (BG1) plant protein family.</text>
</comment>
<dbReference type="Gramene" id="Kaladp0048s0498.1.v1.1">
    <property type="protein sequence ID" value="Kaladp0048s0498.1.v1.1.CDS.1"/>
    <property type="gene ID" value="Kaladp0048s0498.v1.1"/>
</dbReference>
<accession>A0A7N0TYJ3</accession>
<feature type="region of interest" description="Disordered" evidence="8">
    <location>
        <begin position="109"/>
        <end position="141"/>
    </location>
</feature>
<proteinExistence type="inferred from homology"/>
<feature type="compositionally biased region" description="Polar residues" evidence="8">
    <location>
        <begin position="109"/>
        <end position="118"/>
    </location>
</feature>
<evidence type="ECO:0000256" key="7">
    <source>
        <dbReference type="ARBA" id="ARBA00023294"/>
    </source>
</evidence>
<dbReference type="EnsemblPlants" id="Kaladp0048s0498.1.v1.1">
    <property type="protein sequence ID" value="Kaladp0048s0498.1.v1.1.CDS.1"/>
    <property type="gene ID" value="Kaladp0048s0498.v1.1"/>
</dbReference>
<evidence type="ECO:0000256" key="4">
    <source>
        <dbReference type="ARBA" id="ARBA00022448"/>
    </source>
</evidence>
<dbReference type="GO" id="GO:0005886">
    <property type="term" value="C:plasma membrane"/>
    <property type="evidence" value="ECO:0007669"/>
    <property type="project" value="UniProtKB-SubCell"/>
</dbReference>
<dbReference type="GO" id="GO:0009734">
    <property type="term" value="P:auxin-activated signaling pathway"/>
    <property type="evidence" value="ECO:0007669"/>
    <property type="project" value="UniProtKB-KW"/>
</dbReference>
<keyword evidence="7" id="KW-0927">Auxin signaling pathway</keyword>
<evidence type="ECO:0000313" key="9">
    <source>
        <dbReference type="EnsemblPlants" id="Kaladp0048s0498.1.v1.1.CDS.1"/>
    </source>
</evidence>
<reference evidence="9" key="1">
    <citation type="submission" date="2021-01" db="UniProtKB">
        <authorList>
            <consortium name="EnsemblPlants"/>
        </authorList>
    </citation>
    <scope>IDENTIFICATION</scope>
</reference>
<feature type="region of interest" description="Disordered" evidence="8">
    <location>
        <begin position="1"/>
        <end position="72"/>
    </location>
</feature>
<comment type="subcellular location">
    <subcellularLocation>
        <location evidence="2">Cell membrane</location>
    </subcellularLocation>
</comment>
<feature type="compositionally biased region" description="Basic and acidic residues" evidence="8">
    <location>
        <begin position="38"/>
        <end position="61"/>
    </location>
</feature>
<keyword evidence="6" id="KW-0472">Membrane</keyword>
<protein>
    <submittedName>
        <fullName evidence="9">Uncharacterized protein</fullName>
    </submittedName>
</protein>
<keyword evidence="5" id="KW-1003">Cell membrane</keyword>
<evidence type="ECO:0000256" key="3">
    <source>
        <dbReference type="ARBA" id="ARBA00010067"/>
    </source>
</evidence>
<evidence type="ECO:0000313" key="10">
    <source>
        <dbReference type="Proteomes" id="UP000594263"/>
    </source>
</evidence>
<evidence type="ECO:0000256" key="8">
    <source>
        <dbReference type="SAM" id="MobiDB-lite"/>
    </source>
</evidence>
<evidence type="ECO:0000256" key="5">
    <source>
        <dbReference type="ARBA" id="ARBA00022475"/>
    </source>
</evidence>
<dbReference type="InterPro" id="IPR039621">
    <property type="entry name" value="BG1-like"/>
</dbReference>
<evidence type="ECO:0000256" key="6">
    <source>
        <dbReference type="ARBA" id="ARBA00023136"/>
    </source>
</evidence>
<evidence type="ECO:0000256" key="2">
    <source>
        <dbReference type="ARBA" id="ARBA00004236"/>
    </source>
</evidence>
<dbReference type="PANTHER" id="PTHR33541:SF28">
    <property type="entry name" value="PROTEIN BIG GRAIN 1-LIKE A"/>
    <property type="match status" value="1"/>
</dbReference>
<comment type="function">
    <text evidence="1">Involved in auxin transport. Regulator of the auxin signaling pathway.</text>
</comment>
<keyword evidence="4" id="KW-0813">Transport</keyword>
<feature type="compositionally biased region" description="Low complexity" evidence="8">
    <location>
        <begin position="8"/>
        <end position="17"/>
    </location>
</feature>
<organism evidence="9 10">
    <name type="scientific">Kalanchoe fedtschenkoi</name>
    <name type="common">Lavender scallops</name>
    <name type="synonym">South American air plant</name>
    <dbReference type="NCBI Taxonomy" id="63787"/>
    <lineage>
        <taxon>Eukaryota</taxon>
        <taxon>Viridiplantae</taxon>
        <taxon>Streptophyta</taxon>
        <taxon>Embryophyta</taxon>
        <taxon>Tracheophyta</taxon>
        <taxon>Spermatophyta</taxon>
        <taxon>Magnoliopsida</taxon>
        <taxon>eudicotyledons</taxon>
        <taxon>Gunneridae</taxon>
        <taxon>Pentapetalae</taxon>
        <taxon>Saxifragales</taxon>
        <taxon>Crassulaceae</taxon>
        <taxon>Kalanchoe</taxon>
    </lineage>
</organism>
<evidence type="ECO:0000256" key="1">
    <source>
        <dbReference type="ARBA" id="ARBA00002281"/>
    </source>
</evidence>
<name>A0A7N0TYJ3_KALFE</name>
<keyword evidence="10" id="KW-1185">Reference proteome</keyword>
<dbReference type="AlphaFoldDB" id="A0A7N0TYJ3"/>